<dbReference type="InterPro" id="IPR029064">
    <property type="entry name" value="Ribosomal_eL30-like_sf"/>
</dbReference>
<name>M1UPC2_CYAM1</name>
<dbReference type="Pfam" id="PF01248">
    <property type="entry name" value="Ribosomal_L7Ae"/>
    <property type="match status" value="1"/>
</dbReference>
<proteinExistence type="predicted"/>
<dbReference type="GeneID" id="16992829"/>
<dbReference type="OrthoDB" id="263617at2759"/>
<dbReference type="AlphaFoldDB" id="M1UPC2"/>
<sequence>MTRGVSITVRNPNTLDNTRWIVRHRGKKSVKRSRAARFLSKSGPYLHSNDSKKAEQKLVFSCSHSQSPEKDLSLPFPARSEEASAPLCSARGSPGTTYPERRFPGLLPTENSQSLGTVTAVKQLLRKLIKFQARLARDQSRKLRAHKRYVCGIRECTRLLRAKQCLLLIVPSNGILPCAAANLQETLALAEEHSVPIIRDISATELCRLLRRVQASRLNARPACCVGVKSCEGASLEMQRVFDALALQAGNIYPTAASE</sequence>
<feature type="domain" description="Ribosomal protein eL8/eL30/eS12/Gadd45" evidence="1">
    <location>
        <begin position="140"/>
        <end position="213"/>
    </location>
</feature>
<evidence type="ECO:0000313" key="2">
    <source>
        <dbReference type="EMBL" id="BAM79271.1"/>
    </source>
</evidence>
<dbReference type="SUPFAM" id="SSF55315">
    <property type="entry name" value="L30e-like"/>
    <property type="match status" value="1"/>
</dbReference>
<dbReference type="EMBL" id="AP006487">
    <property type="protein sequence ID" value="BAM79271.1"/>
    <property type="molecule type" value="Genomic_DNA"/>
</dbReference>
<gene>
    <name evidence="2" type="ORF">CYME_CME040C</name>
</gene>
<reference evidence="2 3" key="2">
    <citation type="journal article" date="2007" name="BMC Biol.">
        <title>A 100%-complete sequence reveals unusually simple genomic features in the hot-spring red alga Cyanidioschyzon merolae.</title>
        <authorList>
            <person name="Nozaki H."/>
            <person name="Takano H."/>
            <person name="Misumi O."/>
            <person name="Terasawa K."/>
            <person name="Matsuzaki M."/>
            <person name="Maruyama S."/>
            <person name="Nishida K."/>
            <person name="Yagisawa F."/>
            <person name="Yoshida Y."/>
            <person name="Fujiwara T."/>
            <person name="Takio S."/>
            <person name="Tamura K."/>
            <person name="Chung S.J."/>
            <person name="Nakamura S."/>
            <person name="Kuroiwa H."/>
            <person name="Tanaka K."/>
            <person name="Sato N."/>
            <person name="Kuroiwa T."/>
        </authorList>
    </citation>
    <scope>NUCLEOTIDE SEQUENCE [LARGE SCALE GENOMIC DNA]</scope>
    <source>
        <strain evidence="2 3">10D</strain>
    </source>
</reference>
<keyword evidence="3" id="KW-1185">Reference proteome</keyword>
<dbReference type="InterPro" id="IPR004038">
    <property type="entry name" value="Ribosomal_eL8/eL30/eS12/Gad45"/>
</dbReference>
<evidence type="ECO:0000313" key="3">
    <source>
        <dbReference type="Proteomes" id="UP000007014"/>
    </source>
</evidence>
<dbReference type="Gramene" id="CME040CT">
    <property type="protein sequence ID" value="CME040CT"/>
    <property type="gene ID" value="CME040C"/>
</dbReference>
<evidence type="ECO:0000259" key="1">
    <source>
        <dbReference type="Pfam" id="PF01248"/>
    </source>
</evidence>
<protein>
    <recommendedName>
        <fullName evidence="1">Ribosomal protein eL8/eL30/eS12/Gadd45 domain-containing protein</fullName>
    </recommendedName>
</protein>
<dbReference type="KEGG" id="cme:CYME_CME040C"/>
<dbReference type="HOGENOM" id="CLU_1075008_0_0_1"/>
<dbReference type="RefSeq" id="XP_005535557.1">
    <property type="nucleotide sequence ID" value="XM_005535500.1"/>
</dbReference>
<dbReference type="Proteomes" id="UP000007014">
    <property type="component" value="Chromosome 5"/>
</dbReference>
<reference evidence="2 3" key="1">
    <citation type="journal article" date="2004" name="Nature">
        <title>Genome sequence of the ultrasmall unicellular red alga Cyanidioschyzon merolae 10D.</title>
        <authorList>
            <person name="Matsuzaki M."/>
            <person name="Misumi O."/>
            <person name="Shin-i T."/>
            <person name="Maruyama S."/>
            <person name="Takahara M."/>
            <person name="Miyagishima S."/>
            <person name="Mori T."/>
            <person name="Nishida K."/>
            <person name="Yagisawa F."/>
            <person name="Nishida K."/>
            <person name="Yoshida Y."/>
            <person name="Nishimura Y."/>
            <person name="Nakao S."/>
            <person name="Kobayashi T."/>
            <person name="Momoyama Y."/>
            <person name="Higashiyama T."/>
            <person name="Minoda A."/>
            <person name="Sano M."/>
            <person name="Nomoto H."/>
            <person name="Oishi K."/>
            <person name="Hayashi H."/>
            <person name="Ohta F."/>
            <person name="Nishizaka S."/>
            <person name="Haga S."/>
            <person name="Miura S."/>
            <person name="Morishita T."/>
            <person name="Kabeya Y."/>
            <person name="Terasawa K."/>
            <person name="Suzuki Y."/>
            <person name="Ishii Y."/>
            <person name="Asakawa S."/>
            <person name="Takano H."/>
            <person name="Ohta N."/>
            <person name="Kuroiwa H."/>
            <person name="Tanaka K."/>
            <person name="Shimizu N."/>
            <person name="Sugano S."/>
            <person name="Sato N."/>
            <person name="Nozaki H."/>
            <person name="Ogasawara N."/>
            <person name="Kohara Y."/>
            <person name="Kuroiwa T."/>
        </authorList>
    </citation>
    <scope>NUCLEOTIDE SEQUENCE [LARGE SCALE GENOMIC DNA]</scope>
    <source>
        <strain evidence="2 3">10D</strain>
    </source>
</reference>
<accession>M1UPC2</accession>
<dbReference type="Gene3D" id="3.30.1330.30">
    <property type="match status" value="1"/>
</dbReference>
<organism evidence="2 3">
    <name type="scientific">Cyanidioschyzon merolae (strain NIES-3377 / 10D)</name>
    <name type="common">Unicellular red alga</name>
    <dbReference type="NCBI Taxonomy" id="280699"/>
    <lineage>
        <taxon>Eukaryota</taxon>
        <taxon>Rhodophyta</taxon>
        <taxon>Bangiophyceae</taxon>
        <taxon>Cyanidiales</taxon>
        <taxon>Cyanidiaceae</taxon>
        <taxon>Cyanidioschyzon</taxon>
    </lineage>
</organism>